<feature type="transmembrane region" description="Helical" evidence="11">
    <location>
        <begin position="245"/>
        <end position="266"/>
    </location>
</feature>
<keyword evidence="7" id="KW-0448">Lipopolysaccharide biosynthesis</keyword>
<dbReference type="SUPFAM" id="SSF103481">
    <property type="entry name" value="Multidrug resistance efflux transporter EmrE"/>
    <property type="match status" value="2"/>
</dbReference>
<feature type="transmembrane region" description="Helical" evidence="11">
    <location>
        <begin position="6"/>
        <end position="23"/>
    </location>
</feature>
<dbReference type="Gene3D" id="1.10.3730.20">
    <property type="match status" value="2"/>
</dbReference>
<evidence type="ECO:0000313" key="13">
    <source>
        <dbReference type="EMBL" id="GFK92998.1"/>
    </source>
</evidence>
<feature type="domain" description="EamA" evidence="12">
    <location>
        <begin position="150"/>
        <end position="289"/>
    </location>
</feature>
<dbReference type="Pfam" id="PF00892">
    <property type="entry name" value="EamA"/>
    <property type="match status" value="1"/>
</dbReference>
<evidence type="ECO:0000256" key="4">
    <source>
        <dbReference type="ARBA" id="ARBA00022519"/>
    </source>
</evidence>
<evidence type="ECO:0000313" key="14">
    <source>
        <dbReference type="Proteomes" id="UP000494245"/>
    </source>
</evidence>
<feature type="transmembrane region" description="Helical" evidence="11">
    <location>
        <begin position="180"/>
        <end position="201"/>
    </location>
</feature>
<comment type="caution">
    <text evidence="13">The sequence shown here is derived from an EMBL/GenBank/DDBJ whole genome shotgun (WGS) entry which is preliminary data.</text>
</comment>
<evidence type="ECO:0000256" key="8">
    <source>
        <dbReference type="ARBA" id="ARBA00022989"/>
    </source>
</evidence>
<keyword evidence="6 11" id="KW-0812">Transmembrane</keyword>
<keyword evidence="8 11" id="KW-1133">Transmembrane helix</keyword>
<keyword evidence="3" id="KW-0444">Lipid biosynthesis</keyword>
<dbReference type="InterPro" id="IPR000620">
    <property type="entry name" value="EamA_dom"/>
</dbReference>
<evidence type="ECO:0000256" key="11">
    <source>
        <dbReference type="SAM" id="Phobius"/>
    </source>
</evidence>
<protein>
    <recommendedName>
        <fullName evidence="12">EamA domain-containing protein</fullName>
    </recommendedName>
</protein>
<organism evidence="13 14">
    <name type="scientific">Fundidesulfovibrio magnetotacticus</name>
    <dbReference type="NCBI Taxonomy" id="2730080"/>
    <lineage>
        <taxon>Bacteria</taxon>
        <taxon>Pseudomonadati</taxon>
        <taxon>Thermodesulfobacteriota</taxon>
        <taxon>Desulfovibrionia</taxon>
        <taxon>Desulfovibrionales</taxon>
        <taxon>Desulfovibrionaceae</taxon>
        <taxon>Fundidesulfovibrio</taxon>
    </lineage>
</organism>
<accession>A0A6V8LRN4</accession>
<dbReference type="PANTHER" id="PTHR30561:SF9">
    <property type="entry name" value="4-AMINO-4-DEOXY-L-ARABINOSE-PHOSPHOUNDECAPRENOL FLIPPASE SUBUNIT ARNF-RELATED"/>
    <property type="match status" value="1"/>
</dbReference>
<dbReference type="RefSeq" id="WP_173081579.1">
    <property type="nucleotide sequence ID" value="NZ_BLTE01000002.1"/>
</dbReference>
<dbReference type="EMBL" id="BLTE01000002">
    <property type="protein sequence ID" value="GFK92998.1"/>
    <property type="molecule type" value="Genomic_DNA"/>
</dbReference>
<evidence type="ECO:0000256" key="9">
    <source>
        <dbReference type="ARBA" id="ARBA00023098"/>
    </source>
</evidence>
<gene>
    <name evidence="13" type="ORF">NNJEOMEG_00827</name>
</gene>
<keyword evidence="4" id="KW-0997">Cell inner membrane</keyword>
<dbReference type="GO" id="GO:0009103">
    <property type="term" value="P:lipopolysaccharide biosynthetic process"/>
    <property type="evidence" value="ECO:0007669"/>
    <property type="project" value="UniProtKB-KW"/>
</dbReference>
<feature type="transmembrane region" description="Helical" evidence="11">
    <location>
        <begin position="273"/>
        <end position="290"/>
    </location>
</feature>
<evidence type="ECO:0000256" key="5">
    <source>
        <dbReference type="ARBA" id="ARBA00022556"/>
    </source>
</evidence>
<evidence type="ECO:0000259" key="12">
    <source>
        <dbReference type="Pfam" id="PF00892"/>
    </source>
</evidence>
<sequence length="291" mass="30133">MTGSVAGLVLLSAVLHVLWNTLVKTSGDKLSFAWLTNVLGMLFLGVPFAWLRMADPGFLGPEVLGWAAVSGVMQAFYVVLLFAAYDHADLSVVYPVCRGLAPLLVMLLAGRLTGDATGPLQAVGVALVAAGTAAVGAASRDKATGRLTWLGLALSVLTAFGTAGYSLADRRGMSLSPGPGAVEFLFVSYVVLCVLLTAYCAWRRPGLAGMFSQWKENRRGVLLVSALMTLSYVCIVAALGTGNVVLVTAGRNVGILLATLAGGLLLHERVSRGRAAGSVVIFAGLALLVLG</sequence>
<keyword evidence="10 11" id="KW-0472">Membrane</keyword>
<dbReference type="GO" id="GO:0005886">
    <property type="term" value="C:plasma membrane"/>
    <property type="evidence" value="ECO:0007669"/>
    <property type="project" value="UniProtKB-SubCell"/>
</dbReference>
<reference evidence="13 14" key="2">
    <citation type="submission" date="2020-05" db="EMBL/GenBank/DDBJ databases">
        <title>Draft genome sequence of Desulfovibrio sp. strainFSS-1.</title>
        <authorList>
            <person name="Shimoshige H."/>
            <person name="Kobayashi H."/>
            <person name="Maekawa T."/>
        </authorList>
    </citation>
    <scope>NUCLEOTIDE SEQUENCE [LARGE SCALE GENOMIC DNA]</scope>
    <source>
        <strain evidence="13 14">SIID29052-01</strain>
    </source>
</reference>
<reference evidence="13 14" key="1">
    <citation type="submission" date="2020-04" db="EMBL/GenBank/DDBJ databases">
        <authorList>
            <consortium name="Desulfovibrio sp. FSS-1 genome sequencing consortium"/>
            <person name="Shimoshige H."/>
            <person name="Kobayashi H."/>
            <person name="Maekawa T."/>
        </authorList>
    </citation>
    <scope>NUCLEOTIDE SEQUENCE [LARGE SCALE GENOMIC DNA]</scope>
    <source>
        <strain evidence="13 14">SIID29052-01</strain>
    </source>
</reference>
<feature type="transmembrane region" description="Helical" evidence="11">
    <location>
        <begin position="63"/>
        <end position="85"/>
    </location>
</feature>
<feature type="transmembrane region" description="Helical" evidence="11">
    <location>
        <begin position="30"/>
        <end position="51"/>
    </location>
</feature>
<evidence type="ECO:0000256" key="10">
    <source>
        <dbReference type="ARBA" id="ARBA00023136"/>
    </source>
</evidence>
<dbReference type="InterPro" id="IPR037185">
    <property type="entry name" value="EmrE-like"/>
</dbReference>
<evidence type="ECO:0000256" key="3">
    <source>
        <dbReference type="ARBA" id="ARBA00022516"/>
    </source>
</evidence>
<keyword evidence="14" id="KW-1185">Reference proteome</keyword>
<comment type="subcellular location">
    <subcellularLocation>
        <location evidence="1">Cell membrane</location>
        <topology evidence="1">Multi-pass membrane protein</topology>
    </subcellularLocation>
</comment>
<dbReference type="InterPro" id="IPR000390">
    <property type="entry name" value="Small_drug/metabolite_transptr"/>
</dbReference>
<dbReference type="GO" id="GO:0022857">
    <property type="term" value="F:transmembrane transporter activity"/>
    <property type="evidence" value="ECO:0007669"/>
    <property type="project" value="InterPro"/>
</dbReference>
<keyword evidence="5" id="KW-0441">Lipid A biosynthesis</keyword>
<feature type="transmembrane region" description="Helical" evidence="11">
    <location>
        <begin position="149"/>
        <end position="168"/>
    </location>
</feature>
<dbReference type="AlphaFoldDB" id="A0A6V8LRN4"/>
<evidence type="ECO:0000256" key="2">
    <source>
        <dbReference type="ARBA" id="ARBA00022475"/>
    </source>
</evidence>
<dbReference type="Proteomes" id="UP000494245">
    <property type="component" value="Unassembled WGS sequence"/>
</dbReference>
<dbReference type="PANTHER" id="PTHR30561">
    <property type="entry name" value="SMR FAMILY PROTON-DEPENDENT DRUG EFFLUX TRANSPORTER SUGE"/>
    <property type="match status" value="1"/>
</dbReference>
<evidence type="ECO:0000256" key="6">
    <source>
        <dbReference type="ARBA" id="ARBA00022692"/>
    </source>
</evidence>
<evidence type="ECO:0000256" key="7">
    <source>
        <dbReference type="ARBA" id="ARBA00022985"/>
    </source>
</evidence>
<proteinExistence type="predicted"/>
<keyword evidence="9" id="KW-0443">Lipid metabolism</keyword>
<evidence type="ECO:0000256" key="1">
    <source>
        <dbReference type="ARBA" id="ARBA00004651"/>
    </source>
</evidence>
<name>A0A6V8LRN4_9BACT</name>
<keyword evidence="2" id="KW-1003">Cell membrane</keyword>
<feature type="transmembrane region" description="Helical" evidence="11">
    <location>
        <begin position="221"/>
        <end position="239"/>
    </location>
</feature>
<feature type="transmembrane region" description="Helical" evidence="11">
    <location>
        <begin position="118"/>
        <end position="137"/>
    </location>
</feature>
<dbReference type="GO" id="GO:0009245">
    <property type="term" value="P:lipid A biosynthetic process"/>
    <property type="evidence" value="ECO:0007669"/>
    <property type="project" value="UniProtKB-KW"/>
</dbReference>
<feature type="transmembrane region" description="Helical" evidence="11">
    <location>
        <begin position="92"/>
        <end position="112"/>
    </location>
</feature>